<dbReference type="InterPro" id="IPR015421">
    <property type="entry name" value="PyrdxlP-dep_Trfase_major"/>
</dbReference>
<dbReference type="AlphaFoldDB" id="A0A250XHY8"/>
<dbReference type="InterPro" id="IPR009651">
    <property type="entry name" value="Met_g_lyase_put"/>
</dbReference>
<protein>
    <submittedName>
        <fullName evidence="1">Uncharacterized protein</fullName>
    </submittedName>
</protein>
<dbReference type="Proteomes" id="UP000232323">
    <property type="component" value="Unassembled WGS sequence"/>
</dbReference>
<reference evidence="1 2" key="1">
    <citation type="submission" date="2017-08" db="EMBL/GenBank/DDBJ databases">
        <title>Acidophilic green algal genome provides insights into adaptation to an acidic environment.</title>
        <authorList>
            <person name="Hirooka S."/>
            <person name="Hirose Y."/>
            <person name="Kanesaki Y."/>
            <person name="Higuchi S."/>
            <person name="Fujiwara T."/>
            <person name="Onuma R."/>
            <person name="Era A."/>
            <person name="Ohbayashi R."/>
            <person name="Uzuka A."/>
            <person name="Nozaki H."/>
            <person name="Yoshikawa H."/>
            <person name="Miyagishima S.Y."/>
        </authorList>
    </citation>
    <scope>NUCLEOTIDE SEQUENCE [LARGE SCALE GENOMIC DNA]</scope>
    <source>
        <strain evidence="1 2">NIES-2499</strain>
    </source>
</reference>
<dbReference type="PANTHER" id="PTHR46658">
    <property type="entry name" value="CYS OR MET METABOLISM PYRIDOXAL-PHOSPHATE-DEPENDENT ENZYME"/>
    <property type="match status" value="1"/>
</dbReference>
<dbReference type="Pfam" id="PF06838">
    <property type="entry name" value="Met_gamma_lyase"/>
    <property type="match status" value="1"/>
</dbReference>
<dbReference type="Gene3D" id="3.90.1150.60">
    <property type="entry name" value="Methioning gamme-lyase, C-terminal domain"/>
    <property type="match status" value="1"/>
</dbReference>
<proteinExistence type="predicted"/>
<dbReference type="InterPro" id="IPR015424">
    <property type="entry name" value="PyrdxlP-dep_Trfase"/>
</dbReference>
<sequence>MMQLFNLPAASKPFTNRRDRVVVCGEKRSANRTSWTRSDQPESAVTVLERTIEENAADLVWKAASDLSPVFERIDRTTAANTRKVLKAFRDNRIGPHHFQGSTGYGHGDWGRESLDNVMAAVMGAEAALMRIHFFSGTHAIATALFAVLRPGDEMLAVCGHPYDTLEEVIGLRGTPGHGSLMEWGITYREQPMTPSGSIDWEALKTAIVPGKTKVAHIQRSCGYTLRPTLLISEIEKAIQIIRAQDPYVIITVDNCYGEFTEELEPCAVGADLCMGSLIKNAGGTIVPGGGYVAGKQKLIGAVAARLAAPGIGIDAGQVSGTTLRLMYQGLFLGPQTTGESLKGGRLVAEVLSREGFSVVPEPGMRPAFSMITAIHLGSREGMETFCKTIQKMSPIGSYIEPVPGVTAGYGDEVIFADGTFIDGSTAELSADGPMRPPYVVYCQGGTHWTHWAVCLESAVQALRDAKKLEDLPNQQIQTTHN</sequence>
<dbReference type="STRING" id="1157962.A0A250XHY8"/>
<accession>A0A250XHY8</accession>
<dbReference type="OrthoDB" id="5348404at2759"/>
<gene>
    <name evidence="1" type="ORF">CEUSTIGMA_g10089.t1</name>
</gene>
<name>A0A250XHY8_9CHLO</name>
<comment type="caution">
    <text evidence="1">The sequence shown here is derived from an EMBL/GenBank/DDBJ whole genome shotgun (WGS) entry which is preliminary data.</text>
</comment>
<dbReference type="SUPFAM" id="SSF53383">
    <property type="entry name" value="PLP-dependent transferases"/>
    <property type="match status" value="1"/>
</dbReference>
<evidence type="ECO:0000313" key="1">
    <source>
        <dbReference type="EMBL" id="GAX82663.1"/>
    </source>
</evidence>
<dbReference type="PANTHER" id="PTHR46658:SF1">
    <property type="entry name" value="CYS OR MET METABOLISM PYRIDOXAL-PHOSPHATE-DEPENDENT ENZYME"/>
    <property type="match status" value="1"/>
</dbReference>
<organism evidence="1 2">
    <name type="scientific">Chlamydomonas eustigma</name>
    <dbReference type="NCBI Taxonomy" id="1157962"/>
    <lineage>
        <taxon>Eukaryota</taxon>
        <taxon>Viridiplantae</taxon>
        <taxon>Chlorophyta</taxon>
        <taxon>core chlorophytes</taxon>
        <taxon>Chlorophyceae</taxon>
        <taxon>CS clade</taxon>
        <taxon>Chlamydomonadales</taxon>
        <taxon>Chlamydomonadaceae</taxon>
        <taxon>Chlamydomonas</taxon>
    </lineage>
</organism>
<keyword evidence="2" id="KW-1185">Reference proteome</keyword>
<evidence type="ECO:0000313" key="2">
    <source>
        <dbReference type="Proteomes" id="UP000232323"/>
    </source>
</evidence>
<dbReference type="Gene3D" id="3.40.640.10">
    <property type="entry name" value="Type I PLP-dependent aspartate aminotransferase-like (Major domain)"/>
    <property type="match status" value="1"/>
</dbReference>
<dbReference type="EMBL" id="BEGY01000084">
    <property type="protein sequence ID" value="GAX82663.1"/>
    <property type="molecule type" value="Genomic_DNA"/>
</dbReference>